<dbReference type="OrthoDB" id="4685598at2759"/>
<keyword evidence="1" id="KW-0805">Transcription regulation</keyword>
<dbReference type="InterPro" id="IPR001138">
    <property type="entry name" value="Zn2Cys6_DnaBD"/>
</dbReference>
<dbReference type="GO" id="GO:0000981">
    <property type="term" value="F:DNA-binding transcription factor activity, RNA polymerase II-specific"/>
    <property type="evidence" value="ECO:0007669"/>
    <property type="project" value="InterPro"/>
</dbReference>
<dbReference type="GO" id="GO:0009893">
    <property type="term" value="P:positive regulation of metabolic process"/>
    <property type="evidence" value="ECO:0007669"/>
    <property type="project" value="UniProtKB-ARBA"/>
</dbReference>
<dbReference type="PANTHER" id="PTHR47785">
    <property type="entry name" value="ZN(II)2CYS6 TRANSCRIPTION FACTOR (EUROFUNG)-RELATED-RELATED"/>
    <property type="match status" value="1"/>
</dbReference>
<dbReference type="GO" id="GO:0003677">
    <property type="term" value="F:DNA binding"/>
    <property type="evidence" value="ECO:0007669"/>
    <property type="project" value="UniProtKB-KW"/>
</dbReference>
<reference evidence="6" key="1">
    <citation type="submission" date="2019-04" db="EMBL/GenBank/DDBJ databases">
        <title>Friends and foes A comparative genomics study of 23 Aspergillus species from section Flavi.</title>
        <authorList>
            <consortium name="DOE Joint Genome Institute"/>
            <person name="Kjaerbolling I."/>
            <person name="Vesth T."/>
            <person name="Frisvad J.C."/>
            <person name="Nybo J.L."/>
            <person name="Theobald S."/>
            <person name="Kildgaard S."/>
            <person name="Isbrandt T."/>
            <person name="Kuo A."/>
            <person name="Sato A."/>
            <person name="Lyhne E.K."/>
            <person name="Kogle M.E."/>
            <person name="Wiebenga A."/>
            <person name="Kun R.S."/>
            <person name="Lubbers R.J."/>
            <person name="Makela M.R."/>
            <person name="Barry K."/>
            <person name="Chovatia M."/>
            <person name="Clum A."/>
            <person name="Daum C."/>
            <person name="Haridas S."/>
            <person name="He G."/>
            <person name="LaButti K."/>
            <person name="Lipzen A."/>
            <person name="Mondo S."/>
            <person name="Riley R."/>
            <person name="Salamov A."/>
            <person name="Simmons B.A."/>
            <person name="Magnuson J.K."/>
            <person name="Henrissat B."/>
            <person name="Mortensen U.H."/>
            <person name="Larsen T.O."/>
            <person name="Devries R.P."/>
            <person name="Grigoriev I.V."/>
            <person name="Machida M."/>
            <person name="Baker S.E."/>
            <person name="Andersen M.R."/>
        </authorList>
    </citation>
    <scope>NUCLEOTIDE SEQUENCE</scope>
    <source>
        <strain evidence="6">CBS 117612</strain>
    </source>
</reference>
<evidence type="ECO:0000313" key="6">
    <source>
        <dbReference type="EMBL" id="KAE8347872.1"/>
    </source>
</evidence>
<dbReference type="AlphaFoldDB" id="A0A5N6YQQ4"/>
<dbReference type="CDD" id="cd00067">
    <property type="entry name" value="GAL4"/>
    <property type="match status" value="1"/>
</dbReference>
<dbReference type="InterPro" id="IPR036864">
    <property type="entry name" value="Zn2-C6_fun-type_DNA-bd_sf"/>
</dbReference>
<accession>A0A5N6YQQ4</accession>
<dbReference type="PROSITE" id="PS00463">
    <property type="entry name" value="ZN2_CY6_FUNGAL_1"/>
    <property type="match status" value="1"/>
</dbReference>
<keyword evidence="2" id="KW-0238">DNA-binding</keyword>
<dbReference type="EMBL" id="ML737112">
    <property type="protein sequence ID" value="KAE8347872.1"/>
    <property type="molecule type" value="Genomic_DNA"/>
</dbReference>
<proteinExistence type="predicted"/>
<dbReference type="PANTHER" id="PTHR47785:SF3">
    <property type="entry name" value="ZN(2)-C6 FUNGAL-TYPE DOMAIN-CONTAINING PROTEIN"/>
    <property type="match status" value="1"/>
</dbReference>
<evidence type="ECO:0000256" key="4">
    <source>
        <dbReference type="ARBA" id="ARBA00023242"/>
    </source>
</evidence>
<dbReference type="SMART" id="SM00066">
    <property type="entry name" value="GAL4"/>
    <property type="match status" value="1"/>
</dbReference>
<dbReference type="Gene3D" id="4.10.240.10">
    <property type="entry name" value="Zn(2)-C6 fungal-type DNA-binding domain"/>
    <property type="match status" value="1"/>
</dbReference>
<protein>
    <recommendedName>
        <fullName evidence="5">Zn(2)-C6 fungal-type domain-containing protein</fullName>
    </recommendedName>
</protein>
<keyword evidence="3" id="KW-0804">Transcription</keyword>
<gene>
    <name evidence="6" type="ORF">BDV24DRAFT_157352</name>
</gene>
<dbReference type="PROSITE" id="PS50048">
    <property type="entry name" value="ZN2_CY6_FUNGAL_2"/>
    <property type="match status" value="1"/>
</dbReference>
<evidence type="ECO:0000256" key="1">
    <source>
        <dbReference type="ARBA" id="ARBA00023015"/>
    </source>
</evidence>
<keyword evidence="4" id="KW-0539">Nucleus</keyword>
<organism evidence="6">
    <name type="scientific">Aspergillus arachidicola</name>
    <dbReference type="NCBI Taxonomy" id="656916"/>
    <lineage>
        <taxon>Eukaryota</taxon>
        <taxon>Fungi</taxon>
        <taxon>Dikarya</taxon>
        <taxon>Ascomycota</taxon>
        <taxon>Pezizomycotina</taxon>
        <taxon>Eurotiomycetes</taxon>
        <taxon>Eurotiomycetidae</taxon>
        <taxon>Eurotiales</taxon>
        <taxon>Aspergillaceae</taxon>
        <taxon>Aspergillus</taxon>
        <taxon>Aspergillus subgen. Circumdati</taxon>
    </lineage>
</organism>
<dbReference type="SUPFAM" id="SSF57701">
    <property type="entry name" value="Zn2/Cys6 DNA-binding domain"/>
    <property type="match status" value="1"/>
</dbReference>
<dbReference type="InterPro" id="IPR053181">
    <property type="entry name" value="EcdB-like_regulator"/>
</dbReference>
<evidence type="ECO:0000256" key="3">
    <source>
        <dbReference type="ARBA" id="ARBA00023163"/>
    </source>
</evidence>
<name>A0A5N6YQQ4_9EURO</name>
<dbReference type="Proteomes" id="UP000325558">
    <property type="component" value="Unassembled WGS sequence"/>
</dbReference>
<feature type="domain" description="Zn(2)-C6 fungal-type" evidence="5">
    <location>
        <begin position="14"/>
        <end position="44"/>
    </location>
</feature>
<sequence length="566" mass="63595">MSPPNIRRGRNPEACSACRERRTKCDGQRPKCSFCQERAKECRYPERLETPTTPLEQELSRIWDRIDRISTAVEASVPGQDELRMSRFPEDNRDAFDMLRGFPFMTVQDEEFMAFLGIDRTFSCHLVQVERSRDAVPLPTSPTSGLIISHEHAFHLLNNFAEHVHAWYPVLHGHFTVEFVHAIANGFPTSPESCLALLVLAIGRLFADGASPPQLENPYIGPAMQMLHCIVSGDGHLRATQCLLLFSIYFICCVEPCRAHDFVSMASYHLQDMLSIDCYWEKEQPNIIGNCYWAAVLVESEILVQLDLENSGSWRLSPIGLMPVSCGTWVVPLDLTTAQSPSSTVLANDGNGAWDELVLADLSYFVAEIAMRKMLRGCTLSARKGPGGGFEYAPVIAAELERQLEEWYSFLPRQFQFLGKALDASSLRGRSPQAQFLSAQYFAFRTSVYWPAVYQAFSTGKLDYALLSQCRRFFETYSAFIESAACAVYTCRPNLWTLCASVFTLSMAAIVTSRTPCLDSLVSSALLPCFQTAVRVFENVRHLSPSLAELGLILEGRVSWWLSFIR</sequence>
<evidence type="ECO:0000256" key="2">
    <source>
        <dbReference type="ARBA" id="ARBA00023125"/>
    </source>
</evidence>
<evidence type="ECO:0000259" key="5">
    <source>
        <dbReference type="PROSITE" id="PS50048"/>
    </source>
</evidence>
<dbReference type="GO" id="GO:0008270">
    <property type="term" value="F:zinc ion binding"/>
    <property type="evidence" value="ECO:0007669"/>
    <property type="project" value="InterPro"/>
</dbReference>
<dbReference type="CDD" id="cd12148">
    <property type="entry name" value="fungal_TF_MHR"/>
    <property type="match status" value="1"/>
</dbReference>
<dbReference type="Pfam" id="PF00172">
    <property type="entry name" value="Zn_clus"/>
    <property type="match status" value="1"/>
</dbReference>